<keyword evidence="9" id="KW-1185">Reference proteome</keyword>
<evidence type="ECO:0000256" key="1">
    <source>
        <dbReference type="ARBA" id="ARBA00004141"/>
    </source>
</evidence>
<dbReference type="Proteomes" id="UP000012174">
    <property type="component" value="Unassembled WGS sequence"/>
</dbReference>
<dbReference type="KEGG" id="ela:UCREL1_3989"/>
<feature type="signal peptide" evidence="7">
    <location>
        <begin position="1"/>
        <end position="18"/>
    </location>
</feature>
<gene>
    <name evidence="8" type="ORF">UCREL1_3989</name>
</gene>
<accession>M7SXF9</accession>
<name>M7SXF9_EUTLA</name>
<comment type="similarity">
    <text evidence="5">Belongs to the anthrone oxygenase family.</text>
</comment>
<evidence type="ECO:0000256" key="2">
    <source>
        <dbReference type="ARBA" id="ARBA00022692"/>
    </source>
</evidence>
<dbReference type="OrthoDB" id="5954308at2759"/>
<comment type="subcellular location">
    <subcellularLocation>
        <location evidence="1">Membrane</location>
        <topology evidence="1">Multi-pass membrane protein</topology>
    </subcellularLocation>
</comment>
<evidence type="ECO:0000256" key="5">
    <source>
        <dbReference type="ARBA" id="ARBA00034313"/>
    </source>
</evidence>
<dbReference type="GO" id="GO:0016020">
    <property type="term" value="C:membrane"/>
    <property type="evidence" value="ECO:0007669"/>
    <property type="project" value="UniProtKB-SubCell"/>
</dbReference>
<feature type="transmembrane region" description="Helical" evidence="6">
    <location>
        <begin position="90"/>
        <end position="111"/>
    </location>
</feature>
<dbReference type="AlphaFoldDB" id="M7SXF9"/>
<protein>
    <submittedName>
        <fullName evidence="8">Uncharacterized protein</fullName>
    </submittedName>
</protein>
<evidence type="ECO:0000256" key="3">
    <source>
        <dbReference type="ARBA" id="ARBA00022989"/>
    </source>
</evidence>
<organism evidence="8 9">
    <name type="scientific">Eutypa lata (strain UCR-EL1)</name>
    <name type="common">Grapevine dieback disease fungus</name>
    <name type="synonym">Eutypa armeniacae</name>
    <dbReference type="NCBI Taxonomy" id="1287681"/>
    <lineage>
        <taxon>Eukaryota</taxon>
        <taxon>Fungi</taxon>
        <taxon>Dikarya</taxon>
        <taxon>Ascomycota</taxon>
        <taxon>Pezizomycotina</taxon>
        <taxon>Sordariomycetes</taxon>
        <taxon>Xylariomycetidae</taxon>
        <taxon>Xylariales</taxon>
        <taxon>Diatrypaceae</taxon>
        <taxon>Eutypa</taxon>
    </lineage>
</organism>
<evidence type="ECO:0000256" key="6">
    <source>
        <dbReference type="SAM" id="Phobius"/>
    </source>
</evidence>
<reference evidence="9" key="1">
    <citation type="journal article" date="2013" name="Genome Announc.">
        <title>Draft genome sequence of the grapevine dieback fungus Eutypa lata UCR-EL1.</title>
        <authorList>
            <person name="Blanco-Ulate B."/>
            <person name="Rolshausen P.E."/>
            <person name="Cantu D."/>
        </authorList>
    </citation>
    <scope>NUCLEOTIDE SEQUENCE [LARGE SCALE GENOMIC DNA]</scope>
    <source>
        <strain evidence="9">UCR-EL1</strain>
    </source>
</reference>
<dbReference type="HOGENOM" id="CLU_105974_0_1_1"/>
<evidence type="ECO:0000313" key="8">
    <source>
        <dbReference type="EMBL" id="EMR68987.1"/>
    </source>
</evidence>
<keyword evidence="7" id="KW-0732">Signal</keyword>
<evidence type="ECO:0000256" key="4">
    <source>
        <dbReference type="ARBA" id="ARBA00023136"/>
    </source>
</evidence>
<dbReference type="PANTHER" id="PTHR35042:SF1">
    <property type="entry name" value="DUF1772-DOMAIN-CONTAINING PROTEIN"/>
    <property type="match status" value="1"/>
</dbReference>
<keyword evidence="4 6" id="KW-0472">Membrane</keyword>
<evidence type="ECO:0000256" key="7">
    <source>
        <dbReference type="SAM" id="SignalP"/>
    </source>
</evidence>
<dbReference type="eggNOG" id="ENOG502SBMN">
    <property type="taxonomic scope" value="Eukaryota"/>
</dbReference>
<proteinExistence type="inferred from homology"/>
<keyword evidence="3 6" id="KW-1133">Transmembrane helix</keyword>
<feature type="transmembrane region" description="Helical" evidence="6">
    <location>
        <begin position="59"/>
        <end position="78"/>
    </location>
</feature>
<keyword evidence="2 6" id="KW-0812">Transmembrane</keyword>
<dbReference type="PANTHER" id="PTHR35042">
    <property type="entry name" value="ANTHRONE OXYGENASE ENCC"/>
    <property type="match status" value="1"/>
</dbReference>
<dbReference type="InterPro" id="IPR013901">
    <property type="entry name" value="Anthrone_oxy"/>
</dbReference>
<dbReference type="OMA" id="MWPLAGF"/>
<sequence length="163" mass="17147">MSIVATPLSFAAASGVVASALANGAGYSISIFTIPALVQGAPTTDVMVRQWQMVFEKGMATFPVFAAGTALNYFYVAYRNWGRDLEWRGFAAGGVLQVAIVPFTLIFIAGVNSKLLAVVDPKAKKEMSKAVAQSLISQWGGLNAVRSTLGLLGTAAAAWNLLM</sequence>
<dbReference type="Pfam" id="PF08592">
    <property type="entry name" value="Anthrone_oxy"/>
    <property type="match status" value="1"/>
</dbReference>
<dbReference type="EMBL" id="KB706144">
    <property type="protein sequence ID" value="EMR68987.1"/>
    <property type="molecule type" value="Genomic_DNA"/>
</dbReference>
<feature type="chain" id="PRO_5004085102" evidence="7">
    <location>
        <begin position="19"/>
        <end position="163"/>
    </location>
</feature>
<evidence type="ECO:0000313" key="9">
    <source>
        <dbReference type="Proteomes" id="UP000012174"/>
    </source>
</evidence>